<dbReference type="GO" id="GO:0005524">
    <property type="term" value="F:ATP binding"/>
    <property type="evidence" value="ECO:0007669"/>
    <property type="project" value="UniProtKB-KW"/>
</dbReference>
<sequence length="266" mass="28547">MGIIGRTGAGKSSLVSLLFRLVEVQRGCILVDQVNTAQVLLVDLRRRISIIPQDPLLFTGTVRSNLDPEDHFDDEELWHALQAVQLKLFVETMPNGLCGRIAEGGSNLSTGQRQLLSLARAILLGNKILVIDEATANVDPATNAIIQETIRTQFTNNTILTIAHRLQTIIDSDEVIVMESGRIVEQGCPYSLLDPSGAAELSKQSAGSTAEPVTAFKQLNVIAASGVSGNGHFAAMVSQTGETFAAELTAEARRAFLHKMAVGALF</sequence>
<evidence type="ECO:0000256" key="5">
    <source>
        <dbReference type="ARBA" id="ARBA00022741"/>
    </source>
</evidence>
<keyword evidence="11" id="KW-1185">Reference proteome</keyword>
<evidence type="ECO:0000256" key="7">
    <source>
        <dbReference type="ARBA" id="ARBA00022989"/>
    </source>
</evidence>
<dbReference type="InterPro" id="IPR003593">
    <property type="entry name" value="AAA+_ATPase"/>
</dbReference>
<evidence type="ECO:0000256" key="2">
    <source>
        <dbReference type="ARBA" id="ARBA00009726"/>
    </source>
</evidence>
<accession>A0A3P7M0D7</accession>
<evidence type="ECO:0000256" key="1">
    <source>
        <dbReference type="ARBA" id="ARBA00004141"/>
    </source>
</evidence>
<organism evidence="10 11">
    <name type="scientific">Dibothriocephalus latus</name>
    <name type="common">Fish tapeworm</name>
    <name type="synonym">Diphyllobothrium latum</name>
    <dbReference type="NCBI Taxonomy" id="60516"/>
    <lineage>
        <taxon>Eukaryota</taxon>
        <taxon>Metazoa</taxon>
        <taxon>Spiralia</taxon>
        <taxon>Lophotrochozoa</taxon>
        <taxon>Platyhelminthes</taxon>
        <taxon>Cestoda</taxon>
        <taxon>Eucestoda</taxon>
        <taxon>Diphyllobothriidea</taxon>
        <taxon>Diphyllobothriidae</taxon>
        <taxon>Dibothriocephalus</taxon>
    </lineage>
</organism>
<evidence type="ECO:0000256" key="4">
    <source>
        <dbReference type="ARBA" id="ARBA00022692"/>
    </source>
</evidence>
<gene>
    <name evidence="10" type="ORF">DILT_LOCUS7642</name>
</gene>
<comment type="similarity">
    <text evidence="2">Belongs to the ABC transporter superfamily. ABCC family. Conjugate transporter (TC 3.A.1.208) subfamily.</text>
</comment>
<dbReference type="GO" id="GO:0042626">
    <property type="term" value="F:ATPase-coupled transmembrane transporter activity"/>
    <property type="evidence" value="ECO:0007669"/>
    <property type="project" value="TreeGrafter"/>
</dbReference>
<dbReference type="AlphaFoldDB" id="A0A3P7M0D7"/>
<evidence type="ECO:0000256" key="6">
    <source>
        <dbReference type="ARBA" id="ARBA00022840"/>
    </source>
</evidence>
<evidence type="ECO:0000259" key="9">
    <source>
        <dbReference type="PROSITE" id="PS50893"/>
    </source>
</evidence>
<proteinExistence type="inferred from homology"/>
<dbReference type="Pfam" id="PF00005">
    <property type="entry name" value="ABC_tran"/>
    <property type="match status" value="1"/>
</dbReference>
<dbReference type="CDD" id="cd03244">
    <property type="entry name" value="ABCC_MRP_domain2"/>
    <property type="match status" value="1"/>
</dbReference>
<dbReference type="Proteomes" id="UP000281553">
    <property type="component" value="Unassembled WGS sequence"/>
</dbReference>
<dbReference type="FunFam" id="3.40.50.300:FF:000838">
    <property type="entry name" value="ABC multidrug transporter (Eurofung)"/>
    <property type="match status" value="1"/>
</dbReference>
<dbReference type="EMBL" id="UYRU01052321">
    <property type="protein sequence ID" value="VDN11811.1"/>
    <property type="molecule type" value="Genomic_DNA"/>
</dbReference>
<dbReference type="InterPro" id="IPR050173">
    <property type="entry name" value="ABC_transporter_C-like"/>
</dbReference>
<dbReference type="GO" id="GO:0016887">
    <property type="term" value="F:ATP hydrolysis activity"/>
    <property type="evidence" value="ECO:0007669"/>
    <property type="project" value="InterPro"/>
</dbReference>
<evidence type="ECO:0000256" key="8">
    <source>
        <dbReference type="ARBA" id="ARBA00023136"/>
    </source>
</evidence>
<keyword evidence="3" id="KW-0813">Transport</keyword>
<protein>
    <recommendedName>
        <fullName evidence="9">ABC transporter domain-containing protein</fullName>
    </recommendedName>
</protein>
<keyword evidence="4" id="KW-0812">Transmembrane</keyword>
<dbReference type="PANTHER" id="PTHR24223">
    <property type="entry name" value="ATP-BINDING CASSETTE SUB-FAMILY C"/>
    <property type="match status" value="1"/>
</dbReference>
<keyword evidence="8" id="KW-0472">Membrane</keyword>
<evidence type="ECO:0000313" key="11">
    <source>
        <dbReference type="Proteomes" id="UP000281553"/>
    </source>
</evidence>
<dbReference type="InterPro" id="IPR027417">
    <property type="entry name" value="P-loop_NTPase"/>
</dbReference>
<name>A0A3P7M0D7_DIBLA</name>
<feature type="domain" description="ABC transporter" evidence="9">
    <location>
        <begin position="1"/>
        <end position="205"/>
    </location>
</feature>
<evidence type="ECO:0000313" key="10">
    <source>
        <dbReference type="EMBL" id="VDN11811.1"/>
    </source>
</evidence>
<dbReference type="InterPro" id="IPR003439">
    <property type="entry name" value="ABC_transporter-like_ATP-bd"/>
</dbReference>
<keyword evidence="6" id="KW-0067">ATP-binding</keyword>
<comment type="subcellular location">
    <subcellularLocation>
        <location evidence="1">Membrane</location>
        <topology evidence="1">Multi-pass membrane protein</topology>
    </subcellularLocation>
</comment>
<dbReference type="SMART" id="SM00382">
    <property type="entry name" value="AAA"/>
    <property type="match status" value="1"/>
</dbReference>
<keyword evidence="7" id="KW-1133">Transmembrane helix</keyword>
<keyword evidence="5" id="KW-0547">Nucleotide-binding</keyword>
<dbReference type="PROSITE" id="PS50893">
    <property type="entry name" value="ABC_TRANSPORTER_2"/>
    <property type="match status" value="1"/>
</dbReference>
<evidence type="ECO:0000256" key="3">
    <source>
        <dbReference type="ARBA" id="ARBA00022448"/>
    </source>
</evidence>
<reference evidence="10 11" key="1">
    <citation type="submission" date="2018-11" db="EMBL/GenBank/DDBJ databases">
        <authorList>
            <consortium name="Pathogen Informatics"/>
        </authorList>
    </citation>
    <scope>NUCLEOTIDE SEQUENCE [LARGE SCALE GENOMIC DNA]</scope>
</reference>
<dbReference type="PANTHER" id="PTHR24223:SF456">
    <property type="entry name" value="MULTIDRUG RESISTANCE-ASSOCIATED PROTEIN LETHAL(2)03659"/>
    <property type="match status" value="1"/>
</dbReference>
<dbReference type="GO" id="GO:0016020">
    <property type="term" value="C:membrane"/>
    <property type="evidence" value="ECO:0007669"/>
    <property type="project" value="UniProtKB-SubCell"/>
</dbReference>
<dbReference type="SUPFAM" id="SSF52540">
    <property type="entry name" value="P-loop containing nucleoside triphosphate hydrolases"/>
    <property type="match status" value="1"/>
</dbReference>
<dbReference type="Gene3D" id="3.40.50.300">
    <property type="entry name" value="P-loop containing nucleotide triphosphate hydrolases"/>
    <property type="match status" value="1"/>
</dbReference>
<dbReference type="OrthoDB" id="6500128at2759"/>